<dbReference type="EMBL" id="JABMCB010000134">
    <property type="protein sequence ID" value="NUU74263.1"/>
    <property type="molecule type" value="Genomic_DNA"/>
</dbReference>
<dbReference type="GO" id="GO:0006310">
    <property type="term" value="P:DNA recombination"/>
    <property type="evidence" value="ECO:0007669"/>
    <property type="project" value="UniProtKB-KW"/>
</dbReference>
<dbReference type="Proteomes" id="UP000526125">
    <property type="component" value="Unassembled WGS sequence"/>
</dbReference>
<keyword evidence="7" id="KW-1185">Reference proteome</keyword>
<dbReference type="CDD" id="cd00397">
    <property type="entry name" value="DNA_BRE_C"/>
    <property type="match status" value="1"/>
</dbReference>
<dbReference type="InterPro" id="IPR002104">
    <property type="entry name" value="Integrase_catalytic"/>
</dbReference>
<dbReference type="GO" id="GO:0003677">
    <property type="term" value="F:DNA binding"/>
    <property type="evidence" value="ECO:0007669"/>
    <property type="project" value="UniProtKB-UniRule"/>
</dbReference>
<dbReference type="PROSITE" id="PS51900">
    <property type="entry name" value="CB"/>
    <property type="match status" value="1"/>
</dbReference>
<evidence type="ECO:0000259" key="5">
    <source>
        <dbReference type="PROSITE" id="PS51900"/>
    </source>
</evidence>
<evidence type="ECO:0000256" key="2">
    <source>
        <dbReference type="ARBA" id="ARBA00023172"/>
    </source>
</evidence>
<feature type="domain" description="Tyr recombinase" evidence="4">
    <location>
        <begin position="133"/>
        <end position="314"/>
    </location>
</feature>
<dbReference type="InterPro" id="IPR044068">
    <property type="entry name" value="CB"/>
</dbReference>
<dbReference type="InterPro" id="IPR010998">
    <property type="entry name" value="Integrase_recombinase_N"/>
</dbReference>
<dbReference type="InterPro" id="IPR013762">
    <property type="entry name" value="Integrase-like_cat_sf"/>
</dbReference>
<dbReference type="Gene3D" id="1.10.443.10">
    <property type="entry name" value="Intergrase catalytic core"/>
    <property type="match status" value="1"/>
</dbReference>
<evidence type="ECO:0000313" key="6">
    <source>
        <dbReference type="EMBL" id="NUU74263.1"/>
    </source>
</evidence>
<evidence type="ECO:0000259" key="4">
    <source>
        <dbReference type="PROSITE" id="PS51898"/>
    </source>
</evidence>
<name>A0A7Y6BSM3_9BACL</name>
<dbReference type="GO" id="GO:0015074">
    <property type="term" value="P:DNA integration"/>
    <property type="evidence" value="ECO:0007669"/>
    <property type="project" value="InterPro"/>
</dbReference>
<evidence type="ECO:0000313" key="7">
    <source>
        <dbReference type="Proteomes" id="UP000526125"/>
    </source>
</evidence>
<accession>A0A7Y6BSM3</accession>
<evidence type="ECO:0000256" key="1">
    <source>
        <dbReference type="ARBA" id="ARBA00023125"/>
    </source>
</evidence>
<gene>
    <name evidence="6" type="ORF">HP552_03115</name>
</gene>
<dbReference type="Gene3D" id="1.10.150.130">
    <property type="match status" value="1"/>
</dbReference>
<dbReference type="PANTHER" id="PTHR30349">
    <property type="entry name" value="PHAGE INTEGRASE-RELATED"/>
    <property type="match status" value="1"/>
</dbReference>
<dbReference type="AlphaFoldDB" id="A0A7Y6BSM3"/>
<protein>
    <submittedName>
        <fullName evidence="6">Tyrosine-type recombinase/integrase</fullName>
    </submittedName>
</protein>
<dbReference type="Pfam" id="PF00589">
    <property type="entry name" value="Phage_integrase"/>
    <property type="match status" value="1"/>
</dbReference>
<dbReference type="InterPro" id="IPR050090">
    <property type="entry name" value="Tyrosine_recombinase_XerCD"/>
</dbReference>
<sequence>MRGVRGADKQLDDLFEIYRNAKAAEGRSPRTLEQYDEYYRHFCDYLAMNDLERSFTAVTTDVLRSYMHWMLHSKPRFEGHAHKSDAEKTIGLSPVTVNTKMKMLKTMFTFLLREGVIDFDPTARIGKISEPKKKVRILTIEEMQLLLDAPNVKTYAGLRDLVAMYILIDTFGRVGELLSIRETDIDFKLGMIYFDENVVKTRRGRYVPVSKRTLRLIKELIKENADFDNEYLILNNYGARLNPTRLRDRIKQHAKKAGLNIRITPHLFRYSGATLFIENGGDLRHLAGILGHADMRMVMKYTNPSDKALKAQHERYAPINDIIKPLNKPRKTIRKK</sequence>
<feature type="domain" description="Core-binding (CB)" evidence="5">
    <location>
        <begin position="9"/>
        <end position="112"/>
    </location>
</feature>
<dbReference type="InterPro" id="IPR025269">
    <property type="entry name" value="SAM-like_dom"/>
</dbReference>
<dbReference type="SUPFAM" id="SSF56349">
    <property type="entry name" value="DNA breaking-rejoining enzymes"/>
    <property type="match status" value="1"/>
</dbReference>
<evidence type="ECO:0000256" key="3">
    <source>
        <dbReference type="PROSITE-ProRule" id="PRU01248"/>
    </source>
</evidence>
<dbReference type="Pfam" id="PF13102">
    <property type="entry name" value="Phage_int_SAM_5"/>
    <property type="match status" value="1"/>
</dbReference>
<dbReference type="PROSITE" id="PS51898">
    <property type="entry name" value="TYR_RECOMBINASE"/>
    <property type="match status" value="1"/>
</dbReference>
<keyword evidence="2" id="KW-0233">DNA recombination</keyword>
<organism evidence="6 7">
    <name type="scientific">Paenibacillus xylanilyticus</name>
    <dbReference type="NCBI Taxonomy" id="248903"/>
    <lineage>
        <taxon>Bacteria</taxon>
        <taxon>Bacillati</taxon>
        <taxon>Bacillota</taxon>
        <taxon>Bacilli</taxon>
        <taxon>Bacillales</taxon>
        <taxon>Paenibacillaceae</taxon>
        <taxon>Paenibacillus</taxon>
    </lineage>
</organism>
<dbReference type="InterPro" id="IPR011010">
    <property type="entry name" value="DNA_brk_join_enz"/>
</dbReference>
<keyword evidence="1 3" id="KW-0238">DNA-binding</keyword>
<reference evidence="6 7" key="1">
    <citation type="submission" date="2020-05" db="EMBL/GenBank/DDBJ databases">
        <title>Genome Sequencing of Type Strains.</title>
        <authorList>
            <person name="Lemaire J.F."/>
            <person name="Inderbitzin P."/>
            <person name="Gregorio O.A."/>
            <person name="Collins S.B."/>
            <person name="Wespe N."/>
            <person name="Knight-Connoni V."/>
        </authorList>
    </citation>
    <scope>NUCLEOTIDE SEQUENCE [LARGE SCALE GENOMIC DNA]</scope>
    <source>
        <strain evidence="6 7">LMG 21957</strain>
    </source>
</reference>
<comment type="caution">
    <text evidence="6">The sequence shown here is derived from an EMBL/GenBank/DDBJ whole genome shotgun (WGS) entry which is preliminary data.</text>
</comment>
<proteinExistence type="predicted"/>